<reference evidence="7" key="1">
    <citation type="submission" date="2021-11" db="EMBL/GenBank/DDBJ databases">
        <title>BS-T2-15 a new species belonging to the Comamonadaceae family isolated from the soil of a French oak forest.</title>
        <authorList>
            <person name="Mieszkin S."/>
            <person name="Alain K."/>
        </authorList>
    </citation>
    <scope>NUCLEOTIDE SEQUENCE</scope>
    <source>
        <strain evidence="7">BS-T2-15</strain>
    </source>
</reference>
<keyword evidence="3 6" id="KW-0812">Transmembrane</keyword>
<evidence type="ECO:0000256" key="5">
    <source>
        <dbReference type="ARBA" id="ARBA00023136"/>
    </source>
</evidence>
<evidence type="ECO:0000256" key="1">
    <source>
        <dbReference type="ARBA" id="ARBA00004651"/>
    </source>
</evidence>
<dbReference type="PANTHER" id="PTHR30086:SF20">
    <property type="entry name" value="ARGININE EXPORTER PROTEIN ARGO-RELATED"/>
    <property type="match status" value="1"/>
</dbReference>
<dbReference type="Pfam" id="PF01810">
    <property type="entry name" value="LysE"/>
    <property type="match status" value="1"/>
</dbReference>
<evidence type="ECO:0000313" key="8">
    <source>
        <dbReference type="Proteomes" id="UP001139353"/>
    </source>
</evidence>
<feature type="transmembrane region" description="Helical" evidence="6">
    <location>
        <begin position="138"/>
        <end position="164"/>
    </location>
</feature>
<dbReference type="Proteomes" id="UP001139353">
    <property type="component" value="Unassembled WGS sequence"/>
</dbReference>
<dbReference type="PANTHER" id="PTHR30086">
    <property type="entry name" value="ARGININE EXPORTER PROTEIN ARGO"/>
    <property type="match status" value="1"/>
</dbReference>
<dbReference type="RefSeq" id="WP_275680611.1">
    <property type="nucleotide sequence ID" value="NZ_JAJLJH010000001.1"/>
</dbReference>
<comment type="caution">
    <text evidence="7">The sequence shown here is derived from an EMBL/GenBank/DDBJ whole genome shotgun (WGS) entry which is preliminary data.</text>
</comment>
<keyword evidence="4 6" id="KW-1133">Transmembrane helix</keyword>
<dbReference type="InterPro" id="IPR001123">
    <property type="entry name" value="LeuE-type"/>
</dbReference>
<gene>
    <name evidence="7" type="ORF">LPC04_02565</name>
</gene>
<evidence type="ECO:0000313" key="7">
    <source>
        <dbReference type="EMBL" id="MCK9684585.1"/>
    </source>
</evidence>
<dbReference type="AlphaFoldDB" id="A0A9X1YFM5"/>
<keyword evidence="8" id="KW-1185">Reference proteome</keyword>
<comment type="subcellular location">
    <subcellularLocation>
        <location evidence="1">Cell membrane</location>
        <topology evidence="1">Multi-pass membrane protein</topology>
    </subcellularLocation>
</comment>
<evidence type="ECO:0000256" key="6">
    <source>
        <dbReference type="SAM" id="Phobius"/>
    </source>
</evidence>
<feature type="transmembrane region" description="Helical" evidence="6">
    <location>
        <begin position="62"/>
        <end position="86"/>
    </location>
</feature>
<evidence type="ECO:0000256" key="4">
    <source>
        <dbReference type="ARBA" id="ARBA00022989"/>
    </source>
</evidence>
<feature type="transmembrane region" description="Helical" evidence="6">
    <location>
        <begin position="176"/>
        <end position="193"/>
    </location>
</feature>
<dbReference type="GO" id="GO:0005886">
    <property type="term" value="C:plasma membrane"/>
    <property type="evidence" value="ECO:0007669"/>
    <property type="project" value="UniProtKB-SubCell"/>
</dbReference>
<feature type="transmembrane region" description="Helical" evidence="6">
    <location>
        <begin position="32"/>
        <end position="55"/>
    </location>
</feature>
<accession>A0A9X1YFM5</accession>
<evidence type="ECO:0000256" key="3">
    <source>
        <dbReference type="ARBA" id="ARBA00022692"/>
    </source>
</evidence>
<keyword evidence="2" id="KW-1003">Cell membrane</keyword>
<keyword evidence="5 6" id="KW-0472">Membrane</keyword>
<dbReference type="EMBL" id="JAJLJH010000001">
    <property type="protein sequence ID" value="MCK9684585.1"/>
    <property type="molecule type" value="Genomic_DNA"/>
</dbReference>
<dbReference type="GO" id="GO:0033228">
    <property type="term" value="P:cysteine export across plasma membrane"/>
    <property type="evidence" value="ECO:0007669"/>
    <property type="project" value="TreeGrafter"/>
</dbReference>
<name>A0A9X1YFM5_9BURK</name>
<organism evidence="7 8">
    <name type="scientific">Scleromatobacter humisilvae</name>
    <dbReference type="NCBI Taxonomy" id="2897159"/>
    <lineage>
        <taxon>Bacteria</taxon>
        <taxon>Pseudomonadati</taxon>
        <taxon>Pseudomonadota</taxon>
        <taxon>Betaproteobacteria</taxon>
        <taxon>Burkholderiales</taxon>
        <taxon>Sphaerotilaceae</taxon>
        <taxon>Scleromatobacter</taxon>
    </lineage>
</organism>
<evidence type="ECO:0000256" key="2">
    <source>
        <dbReference type="ARBA" id="ARBA00022475"/>
    </source>
</evidence>
<dbReference type="GO" id="GO:0015171">
    <property type="term" value="F:amino acid transmembrane transporter activity"/>
    <property type="evidence" value="ECO:0007669"/>
    <property type="project" value="TreeGrafter"/>
</dbReference>
<sequence length="194" mass="20737">MTQLLPMMMYCFVMSITPGPNNLMLTASGANFGYRLTLPQVLGCVMGNVALTLIACNGLGQLFVAFPVAQVVLRTGGALYLVWLAWKLAQSRMGDAQALRPLTFLEGVMFQAFNPKSWIRAITLASVFMPAGANPLTAGLAISLIGAVIGFPCISAWALFGVAMRGVLSDPRRQRVFNVAMAAALVVLAIDILR</sequence>
<proteinExistence type="predicted"/>
<protein>
    <submittedName>
        <fullName evidence="7">LysE family translocator</fullName>
    </submittedName>
</protein>